<keyword evidence="2" id="KW-0731">Sigma factor</keyword>
<dbReference type="InterPro" id="IPR013325">
    <property type="entry name" value="RNA_pol_sigma_r2"/>
</dbReference>
<dbReference type="NCBIfam" id="TIGR02937">
    <property type="entry name" value="sigma70-ECF"/>
    <property type="match status" value="1"/>
</dbReference>
<dbReference type="SUPFAM" id="SSF88659">
    <property type="entry name" value="Sigma3 and sigma4 domains of RNA polymerase sigma factors"/>
    <property type="match status" value="2"/>
</dbReference>
<sequence>MSDHRSFTSPREARRVAGPSAEELLVEASTAGSADRRHLLDEVVVRHLDLAARMARQYAGRGLDVEDLTQVARLALCKAAHSYDPDAGGSFVAYAAPTMLGEIKRHFRDTGWLVRPPRRLQEMRARLRVVEEELRQAAHEEPSESDLADALDVEVADVREARLCDAAYHAVSMEALAYGDSARRAGGWDGGYERVEDRMALRAALTGLSSRDRLIVRLRFVEERTQSEIAAVIGVSQMQVSRLLTRIMAGLRASIEDARESSTEPSVA</sequence>
<evidence type="ECO:0000256" key="4">
    <source>
        <dbReference type="ARBA" id="ARBA00023163"/>
    </source>
</evidence>
<dbReference type="PANTHER" id="PTHR30385:SF4">
    <property type="entry name" value="RNA POLYMERASE SIGMA-E FACTOR"/>
    <property type="match status" value="1"/>
</dbReference>
<dbReference type="PANTHER" id="PTHR30385">
    <property type="entry name" value="SIGMA FACTOR F FLAGELLAR"/>
    <property type="match status" value="1"/>
</dbReference>
<name>A0A077LZG2_9MICO</name>
<dbReference type="GO" id="GO:0016987">
    <property type="term" value="F:sigma factor activity"/>
    <property type="evidence" value="ECO:0007669"/>
    <property type="project" value="UniProtKB-KW"/>
</dbReference>
<comment type="caution">
    <text evidence="7">The sequence shown here is derived from an EMBL/GenBank/DDBJ whole genome shotgun (WGS) entry which is preliminary data.</text>
</comment>
<dbReference type="EMBL" id="CAJB01000353">
    <property type="protein sequence ID" value="CCH79333.1"/>
    <property type="molecule type" value="Genomic_DNA"/>
</dbReference>
<keyword evidence="1" id="KW-0805">Transcription regulation</keyword>
<dbReference type="InterPro" id="IPR000943">
    <property type="entry name" value="RNA_pol_sigma70"/>
</dbReference>
<dbReference type="InterPro" id="IPR007627">
    <property type="entry name" value="RNA_pol_sigma70_r2"/>
</dbReference>
<accession>A0A077LZG2</accession>
<evidence type="ECO:0000259" key="5">
    <source>
        <dbReference type="Pfam" id="PF04542"/>
    </source>
</evidence>
<dbReference type="RefSeq" id="WP_048555790.1">
    <property type="nucleotide sequence ID" value="NZ_HF570958.1"/>
</dbReference>
<dbReference type="CDD" id="cd06171">
    <property type="entry name" value="Sigma70_r4"/>
    <property type="match status" value="1"/>
</dbReference>
<dbReference type="Gene3D" id="1.10.10.10">
    <property type="entry name" value="Winged helix-like DNA-binding domain superfamily/Winged helix DNA-binding domain"/>
    <property type="match status" value="2"/>
</dbReference>
<dbReference type="InterPro" id="IPR007630">
    <property type="entry name" value="RNA_pol_sigma70_r4"/>
</dbReference>
<dbReference type="GO" id="GO:0003677">
    <property type="term" value="F:DNA binding"/>
    <property type="evidence" value="ECO:0007669"/>
    <property type="project" value="UniProtKB-KW"/>
</dbReference>
<dbReference type="AlphaFoldDB" id="A0A077LZG2"/>
<proteinExistence type="predicted"/>
<dbReference type="Gene3D" id="1.20.120.1810">
    <property type="match status" value="1"/>
</dbReference>
<organism evidence="7 8">
    <name type="scientific">Nostocoides japonicum T1-X7</name>
    <dbReference type="NCBI Taxonomy" id="1194083"/>
    <lineage>
        <taxon>Bacteria</taxon>
        <taxon>Bacillati</taxon>
        <taxon>Actinomycetota</taxon>
        <taxon>Actinomycetes</taxon>
        <taxon>Micrococcales</taxon>
        <taxon>Intrasporangiaceae</taxon>
        <taxon>Nostocoides</taxon>
    </lineage>
</organism>
<dbReference type="Pfam" id="PF04542">
    <property type="entry name" value="Sigma70_r2"/>
    <property type="match status" value="1"/>
</dbReference>
<reference evidence="7 8" key="1">
    <citation type="journal article" date="2013" name="ISME J.">
        <title>A metabolic model for members of the genus Tetrasphaera involved in enhanced biological phosphorus removal.</title>
        <authorList>
            <person name="Kristiansen R."/>
            <person name="Nguyen H.T.T."/>
            <person name="Saunders A.M."/>
            <person name="Nielsen J.L."/>
            <person name="Wimmer R."/>
            <person name="Le V.Q."/>
            <person name="McIlroy S.J."/>
            <person name="Petrovski S."/>
            <person name="Seviour R.J."/>
            <person name="Calteau A."/>
            <person name="Nielsen K.L."/>
            <person name="Nielsen P.H."/>
        </authorList>
    </citation>
    <scope>NUCLEOTIDE SEQUENCE [LARGE SCALE GENOMIC DNA]</scope>
    <source>
        <strain evidence="7 8">T1-X7</strain>
    </source>
</reference>
<keyword evidence="8" id="KW-1185">Reference proteome</keyword>
<evidence type="ECO:0000259" key="6">
    <source>
        <dbReference type="Pfam" id="PF04545"/>
    </source>
</evidence>
<dbReference type="STRING" id="1194083.BN12_4160010"/>
<dbReference type="Pfam" id="PF04545">
    <property type="entry name" value="Sigma70_r4"/>
    <property type="match status" value="1"/>
</dbReference>
<evidence type="ECO:0000256" key="2">
    <source>
        <dbReference type="ARBA" id="ARBA00023082"/>
    </source>
</evidence>
<dbReference type="InterPro" id="IPR036388">
    <property type="entry name" value="WH-like_DNA-bd_sf"/>
</dbReference>
<protein>
    <submittedName>
        <fullName evidence="7">Putative RNA polymerase sigma factor,SigF-homolog (Stress response/stationary phase sigma factor)</fullName>
    </submittedName>
</protein>
<dbReference type="GO" id="GO:0006352">
    <property type="term" value="P:DNA-templated transcription initiation"/>
    <property type="evidence" value="ECO:0007669"/>
    <property type="project" value="InterPro"/>
</dbReference>
<feature type="domain" description="RNA polymerase sigma-70 region 2" evidence="5">
    <location>
        <begin position="44"/>
        <end position="112"/>
    </location>
</feature>
<evidence type="ECO:0000313" key="7">
    <source>
        <dbReference type="EMBL" id="CCH79333.1"/>
    </source>
</evidence>
<keyword evidence="4" id="KW-0804">Transcription</keyword>
<dbReference type="PRINTS" id="PR00046">
    <property type="entry name" value="SIGMA70FCT"/>
</dbReference>
<dbReference type="InterPro" id="IPR014284">
    <property type="entry name" value="RNA_pol_sigma-70_dom"/>
</dbReference>
<evidence type="ECO:0000256" key="3">
    <source>
        <dbReference type="ARBA" id="ARBA00023125"/>
    </source>
</evidence>
<evidence type="ECO:0000313" key="8">
    <source>
        <dbReference type="Proteomes" id="UP000035721"/>
    </source>
</evidence>
<dbReference type="SUPFAM" id="SSF88946">
    <property type="entry name" value="Sigma2 domain of RNA polymerase sigma factors"/>
    <property type="match status" value="1"/>
</dbReference>
<evidence type="ECO:0000256" key="1">
    <source>
        <dbReference type="ARBA" id="ARBA00023015"/>
    </source>
</evidence>
<keyword evidence="3" id="KW-0238">DNA-binding</keyword>
<dbReference type="Proteomes" id="UP000035721">
    <property type="component" value="Unassembled WGS sequence"/>
</dbReference>
<dbReference type="InterPro" id="IPR013324">
    <property type="entry name" value="RNA_pol_sigma_r3/r4-like"/>
</dbReference>
<feature type="domain" description="RNA polymerase sigma-70 region 4" evidence="6">
    <location>
        <begin position="204"/>
        <end position="252"/>
    </location>
</feature>
<gene>
    <name evidence="7" type="ORF">BN12_4160010</name>
</gene>